<dbReference type="Proteomes" id="UP000077134">
    <property type="component" value="Unassembled WGS sequence"/>
</dbReference>
<keyword evidence="2" id="KW-1185">Reference proteome</keyword>
<dbReference type="EMBL" id="LSFN01000032">
    <property type="protein sequence ID" value="OAB72819.1"/>
    <property type="molecule type" value="Genomic_DNA"/>
</dbReference>
<gene>
    <name evidence="1" type="ORF">PNBC_15420</name>
</gene>
<dbReference type="STRING" id="1763538.LPB68_04830"/>
<name>A0A167C5Y6_9BACL</name>
<accession>A0A167C5Y6</accession>
<proteinExistence type="predicted"/>
<comment type="caution">
    <text evidence="1">The sequence shown here is derived from an EMBL/GenBank/DDBJ whole genome shotgun (WGS) entry which is preliminary data.</text>
</comment>
<dbReference type="OrthoDB" id="2666310at2"/>
<evidence type="ECO:0000313" key="1">
    <source>
        <dbReference type="EMBL" id="OAB72819.1"/>
    </source>
</evidence>
<dbReference type="KEGG" id="pcx:LPB68_04830"/>
<protein>
    <submittedName>
        <fullName evidence="1">Uncharacterized protein</fullName>
    </submittedName>
</protein>
<reference evidence="1 2" key="1">
    <citation type="submission" date="2016-02" db="EMBL/GenBank/DDBJ databases">
        <title>Paenibacillus sp. LPB0068, isolated from Crassostrea gigas.</title>
        <authorList>
            <person name="Shin S.-K."/>
            <person name="Yi H."/>
        </authorList>
    </citation>
    <scope>NUCLEOTIDE SEQUENCE [LARGE SCALE GENOMIC DNA]</scope>
    <source>
        <strain evidence="1 2">LPB0068</strain>
    </source>
</reference>
<organism evidence="1 2">
    <name type="scientific">Paenibacillus crassostreae</name>
    <dbReference type="NCBI Taxonomy" id="1763538"/>
    <lineage>
        <taxon>Bacteria</taxon>
        <taxon>Bacillati</taxon>
        <taxon>Bacillota</taxon>
        <taxon>Bacilli</taxon>
        <taxon>Bacillales</taxon>
        <taxon>Paenibacillaceae</taxon>
        <taxon>Paenibacillus</taxon>
    </lineage>
</organism>
<dbReference type="RefSeq" id="WP_068659668.1">
    <property type="nucleotide sequence ID" value="NZ_CP017770.1"/>
</dbReference>
<dbReference type="AlphaFoldDB" id="A0A167C5Y6"/>
<evidence type="ECO:0000313" key="2">
    <source>
        <dbReference type="Proteomes" id="UP000077134"/>
    </source>
</evidence>
<sequence>MDIKTLEYMGNRVDKARDITKEIKALESRKHNISIHDVNGITVDGSVIGSKFRWFGSEACVNKRVVQAMTKAILVVIDEQIALLEQELAEL</sequence>